<dbReference type="EMBL" id="KE124730">
    <property type="protein sequence ID" value="EWC73985.1"/>
    <property type="molecule type" value="Genomic_DNA"/>
</dbReference>
<proteinExistence type="predicted"/>
<protein>
    <submittedName>
        <fullName evidence="1">Uncharacterized protein</fullName>
    </submittedName>
</protein>
<dbReference type="Proteomes" id="UP000030697">
    <property type="component" value="Unassembled WGS sequence"/>
</dbReference>
<evidence type="ECO:0000313" key="1">
    <source>
        <dbReference type="EMBL" id="EWC73985.1"/>
    </source>
</evidence>
<accession>W7J652</accession>
<name>W7J652_PLAFA</name>
<sequence>MEKKTSKKNKKEIRIDSSNYFHKKKLKLVERWNRVAQESKLLSDYDSNS</sequence>
<evidence type="ECO:0000313" key="2">
    <source>
        <dbReference type="Proteomes" id="UP000030697"/>
    </source>
</evidence>
<dbReference type="AlphaFoldDB" id="W7J652"/>
<reference evidence="1 2" key="1">
    <citation type="submission" date="2013-02" db="EMBL/GenBank/DDBJ databases">
        <title>The Genome Sequence of Plasmodium falciparum UGT5.1.</title>
        <authorList>
            <consortium name="The Broad Institute Genome Sequencing Platform"/>
            <consortium name="The Broad Institute Genome Sequencing Center for Infectious Disease"/>
            <person name="Neafsey D."/>
            <person name="Cheeseman I."/>
            <person name="Volkman S."/>
            <person name="Adams J."/>
            <person name="Walker B."/>
            <person name="Young S.K."/>
            <person name="Zeng Q."/>
            <person name="Gargeya S."/>
            <person name="Fitzgerald M."/>
            <person name="Haas B."/>
            <person name="Abouelleil A."/>
            <person name="Alvarado L."/>
            <person name="Arachchi H.M."/>
            <person name="Berlin A.M."/>
            <person name="Chapman S.B."/>
            <person name="Dewar J."/>
            <person name="Goldberg J."/>
            <person name="Griggs A."/>
            <person name="Gujja S."/>
            <person name="Hansen M."/>
            <person name="Howarth C."/>
            <person name="Imamovic A."/>
            <person name="Larimer J."/>
            <person name="McCowan C."/>
            <person name="Murphy C."/>
            <person name="Neiman D."/>
            <person name="Pearson M."/>
            <person name="Priest M."/>
            <person name="Roberts A."/>
            <person name="Saif S."/>
            <person name="Shea T."/>
            <person name="Sisk P."/>
            <person name="Sykes S."/>
            <person name="Wortman J."/>
            <person name="Nusbaum C."/>
            <person name="Birren B."/>
        </authorList>
    </citation>
    <scope>NUCLEOTIDE SEQUENCE [LARGE SCALE GENOMIC DNA]</scope>
    <source>
        <strain evidence="1 2">UGT5.1</strain>
    </source>
</reference>
<organism evidence="1 2">
    <name type="scientific">Plasmodium falciparum UGT5.1</name>
    <dbReference type="NCBI Taxonomy" id="1237627"/>
    <lineage>
        <taxon>Eukaryota</taxon>
        <taxon>Sar</taxon>
        <taxon>Alveolata</taxon>
        <taxon>Apicomplexa</taxon>
        <taxon>Aconoidasida</taxon>
        <taxon>Haemosporida</taxon>
        <taxon>Plasmodiidae</taxon>
        <taxon>Plasmodium</taxon>
        <taxon>Plasmodium (Laverania)</taxon>
    </lineage>
</organism>
<gene>
    <name evidence="1" type="ORF">C923_05341</name>
</gene>